<dbReference type="RefSeq" id="WP_158035104.1">
    <property type="nucleotide sequence ID" value="NZ_ML708639.1"/>
</dbReference>
<dbReference type="CDD" id="cd03392">
    <property type="entry name" value="PAP2_like_2"/>
    <property type="match status" value="1"/>
</dbReference>
<dbReference type="Pfam" id="PF01569">
    <property type="entry name" value="PAP2"/>
    <property type="match status" value="1"/>
</dbReference>
<sequence length="233" mass="24651">MTSARFSVAAAWTLLGLAFLSATGTGLLLNAAPSWSSAETRIVGAVNGFHAPVPDAVARGIDTLFGTPVALTITVVLAAVVGRISRSWTTALRTGALIALPWSLVYLVKLLVRRPRPAAADLPYASGIEPSSWSFPSGHTAVSAALMVTVVLLVPVGLRLAAIAIACVVILATAWSRVYLGVHYPTDVMTSMILVPVAVIALHRITGRRSSPPHPVPRRIHGPDQRRRPRSRP</sequence>
<reference evidence="4 5" key="1">
    <citation type="submission" date="2019-05" db="EMBL/GenBank/DDBJ databases">
        <title>Kocuria coralli sp. nov., a novel actinobacterium isolated from coral reef seawater.</title>
        <authorList>
            <person name="Li J."/>
        </authorList>
    </citation>
    <scope>NUCLEOTIDE SEQUENCE [LARGE SCALE GENOMIC DNA]</scope>
    <source>
        <strain evidence="4 5">SCSIO 13007</strain>
    </source>
</reference>
<evidence type="ECO:0000256" key="1">
    <source>
        <dbReference type="SAM" id="MobiDB-lite"/>
    </source>
</evidence>
<feature type="domain" description="Phosphatidic acid phosphatase type 2/haloperoxidase" evidence="3">
    <location>
        <begin position="91"/>
        <end position="203"/>
    </location>
</feature>
<evidence type="ECO:0000259" key="3">
    <source>
        <dbReference type="SMART" id="SM00014"/>
    </source>
</evidence>
<dbReference type="Gene3D" id="1.20.144.10">
    <property type="entry name" value="Phosphatidic acid phosphatase type 2/haloperoxidase"/>
    <property type="match status" value="1"/>
</dbReference>
<dbReference type="SMART" id="SM00014">
    <property type="entry name" value="acidPPc"/>
    <property type="match status" value="1"/>
</dbReference>
<dbReference type="AlphaFoldDB" id="A0A5J5KTS2"/>
<name>A0A5J5KTS2_9MICC</name>
<feature type="transmembrane region" description="Helical" evidence="2">
    <location>
        <begin position="160"/>
        <end position="182"/>
    </location>
</feature>
<evidence type="ECO:0000256" key="2">
    <source>
        <dbReference type="SAM" id="Phobius"/>
    </source>
</evidence>
<feature type="region of interest" description="Disordered" evidence="1">
    <location>
        <begin position="209"/>
        <end position="233"/>
    </location>
</feature>
<comment type="caution">
    <text evidence="4">The sequence shown here is derived from an EMBL/GenBank/DDBJ whole genome shotgun (WGS) entry which is preliminary data.</text>
</comment>
<feature type="transmembrane region" description="Helical" evidence="2">
    <location>
        <begin position="132"/>
        <end position="153"/>
    </location>
</feature>
<dbReference type="PANTHER" id="PTHR14969">
    <property type="entry name" value="SPHINGOSINE-1-PHOSPHATE PHOSPHOHYDROLASE"/>
    <property type="match status" value="1"/>
</dbReference>
<dbReference type="SUPFAM" id="SSF48317">
    <property type="entry name" value="Acid phosphatase/Vanadium-dependent haloperoxidase"/>
    <property type="match status" value="1"/>
</dbReference>
<keyword evidence="2" id="KW-0472">Membrane</keyword>
<gene>
    <name evidence="4" type="ORF">FCK90_14945</name>
</gene>
<accession>A0A5J5KTS2</accession>
<keyword evidence="2" id="KW-1133">Transmembrane helix</keyword>
<feature type="transmembrane region" description="Helical" evidence="2">
    <location>
        <begin position="94"/>
        <end position="112"/>
    </location>
</feature>
<evidence type="ECO:0000313" key="5">
    <source>
        <dbReference type="Proteomes" id="UP000325957"/>
    </source>
</evidence>
<keyword evidence="2" id="KW-0812">Transmembrane</keyword>
<dbReference type="InterPro" id="IPR000326">
    <property type="entry name" value="PAP2/HPO"/>
</dbReference>
<feature type="transmembrane region" description="Helical" evidence="2">
    <location>
        <begin position="188"/>
        <end position="205"/>
    </location>
</feature>
<dbReference type="OrthoDB" id="9789113at2"/>
<keyword evidence="5" id="KW-1185">Reference proteome</keyword>
<dbReference type="PANTHER" id="PTHR14969:SF13">
    <property type="entry name" value="AT30094P"/>
    <property type="match status" value="1"/>
</dbReference>
<dbReference type="InterPro" id="IPR036938">
    <property type="entry name" value="PAP2/HPO_sf"/>
</dbReference>
<organism evidence="4 5">
    <name type="scientific">Kocuria coralli</name>
    <dbReference type="NCBI Taxonomy" id="1461025"/>
    <lineage>
        <taxon>Bacteria</taxon>
        <taxon>Bacillati</taxon>
        <taxon>Actinomycetota</taxon>
        <taxon>Actinomycetes</taxon>
        <taxon>Micrococcales</taxon>
        <taxon>Micrococcaceae</taxon>
        <taxon>Kocuria</taxon>
    </lineage>
</organism>
<proteinExistence type="predicted"/>
<evidence type="ECO:0000313" key="4">
    <source>
        <dbReference type="EMBL" id="KAA9392902.1"/>
    </source>
</evidence>
<dbReference type="Proteomes" id="UP000325957">
    <property type="component" value="Unassembled WGS sequence"/>
</dbReference>
<protein>
    <submittedName>
        <fullName evidence="4">Phosphatase PAP2 family protein</fullName>
    </submittedName>
</protein>
<dbReference type="EMBL" id="SZWF01000040">
    <property type="protein sequence ID" value="KAA9392902.1"/>
    <property type="molecule type" value="Genomic_DNA"/>
</dbReference>
<feature type="transmembrane region" description="Helical" evidence="2">
    <location>
        <begin position="62"/>
        <end position="82"/>
    </location>
</feature>